<dbReference type="InterPro" id="IPR038352">
    <property type="entry name" value="Imelysin_sf"/>
</dbReference>
<dbReference type="RefSeq" id="WP_147447759.1">
    <property type="nucleotide sequence ID" value="NZ_RBIL01000001.1"/>
</dbReference>
<comment type="caution">
    <text evidence="2">The sequence shown here is derived from an EMBL/GenBank/DDBJ whole genome shotgun (WGS) entry which is preliminary data.</text>
</comment>
<feature type="chain" id="PRO_5039108803" description="EfeM/EfeO family lipoprotein" evidence="1">
    <location>
        <begin position="19"/>
        <end position="365"/>
    </location>
</feature>
<sequence length="365" mass="39298">MSRSILAVVACLAVFASACGSDDEPNASTESTPSATQSAQTADLDAIKTYLLDHTQRLVTSTEQLQADAQAYYDLAKAEDFDYGKLLDGKREDVQAAVKKIQDDHIEANPAYEEMEGVVAGVPELADYDVIIDAGSDGSDPESAVPFSFKTEDGREFKQPGNFFALVETSAFGTEPKFQAKGAEADLDGDGKVAFPEALPDAQFLQAATTEFVKYAKELDEAAKAWQPKPEDAFTAVVVMTPTMSEYFDAWKNSRFIAGSKAEEKGFVATSRLSDIRDILGGIVLIYDNLKPSIEGVDAEGSAQTAQQLEELHAFAERLLTEEEGGKTFTAEEADTLGSEAQRRAEAIAGQVSQQAGKLNLQLES</sequence>
<gene>
    <name evidence="2" type="ORF">C8N24_2499</name>
</gene>
<accession>A0A660LC54</accession>
<evidence type="ECO:0008006" key="4">
    <source>
        <dbReference type="Google" id="ProtNLM"/>
    </source>
</evidence>
<evidence type="ECO:0000313" key="2">
    <source>
        <dbReference type="EMBL" id="RKQ92647.1"/>
    </source>
</evidence>
<keyword evidence="3" id="KW-1185">Reference proteome</keyword>
<dbReference type="OrthoDB" id="27017at2"/>
<protein>
    <recommendedName>
        <fullName evidence="4">EfeM/EfeO family lipoprotein</fullName>
    </recommendedName>
</protein>
<proteinExistence type="predicted"/>
<dbReference type="Gene3D" id="1.20.1420.20">
    <property type="entry name" value="M75 peptidase, HXXE motif"/>
    <property type="match status" value="1"/>
</dbReference>
<keyword evidence="1" id="KW-0732">Signal</keyword>
<organism evidence="2 3">
    <name type="scientific">Solirubrobacter pauli</name>
    <dbReference type="NCBI Taxonomy" id="166793"/>
    <lineage>
        <taxon>Bacteria</taxon>
        <taxon>Bacillati</taxon>
        <taxon>Actinomycetota</taxon>
        <taxon>Thermoleophilia</taxon>
        <taxon>Solirubrobacterales</taxon>
        <taxon>Solirubrobacteraceae</taxon>
        <taxon>Solirubrobacter</taxon>
    </lineage>
</organism>
<evidence type="ECO:0000256" key="1">
    <source>
        <dbReference type="SAM" id="SignalP"/>
    </source>
</evidence>
<dbReference type="PROSITE" id="PS51257">
    <property type="entry name" value="PROKAR_LIPOPROTEIN"/>
    <property type="match status" value="1"/>
</dbReference>
<dbReference type="GO" id="GO:0030313">
    <property type="term" value="C:cell envelope"/>
    <property type="evidence" value="ECO:0007669"/>
    <property type="project" value="UniProtKB-SubCell"/>
</dbReference>
<dbReference type="EMBL" id="RBIL01000001">
    <property type="protein sequence ID" value="RKQ92647.1"/>
    <property type="molecule type" value="Genomic_DNA"/>
</dbReference>
<feature type="signal peptide" evidence="1">
    <location>
        <begin position="1"/>
        <end position="18"/>
    </location>
</feature>
<evidence type="ECO:0000313" key="3">
    <source>
        <dbReference type="Proteomes" id="UP000278962"/>
    </source>
</evidence>
<dbReference type="Proteomes" id="UP000278962">
    <property type="component" value="Unassembled WGS sequence"/>
</dbReference>
<name>A0A660LC54_9ACTN</name>
<dbReference type="AlphaFoldDB" id="A0A660LC54"/>
<reference evidence="2 3" key="1">
    <citation type="submission" date="2018-10" db="EMBL/GenBank/DDBJ databases">
        <title>Genomic Encyclopedia of Archaeal and Bacterial Type Strains, Phase II (KMG-II): from individual species to whole genera.</title>
        <authorList>
            <person name="Goeker M."/>
        </authorList>
    </citation>
    <scope>NUCLEOTIDE SEQUENCE [LARGE SCALE GENOMIC DNA]</scope>
    <source>
        <strain evidence="2 3">DSM 14954</strain>
    </source>
</reference>